<organism evidence="1 2">
    <name type="scientific">Desulforamulus aquiferis</name>
    <dbReference type="NCBI Taxonomy" id="1397668"/>
    <lineage>
        <taxon>Bacteria</taxon>
        <taxon>Bacillati</taxon>
        <taxon>Bacillota</taxon>
        <taxon>Clostridia</taxon>
        <taxon>Eubacteriales</taxon>
        <taxon>Peptococcaceae</taxon>
        <taxon>Desulforamulus</taxon>
    </lineage>
</organism>
<dbReference type="Gene3D" id="3.40.50.10150">
    <property type="entry name" value="B12-dependent dehydatase associated subunit"/>
    <property type="match status" value="1"/>
</dbReference>
<sequence length="171" mass="19210">MPWLPVWCYLILMVRREAMRSDNKPTKPSIIICTAVLQGYEYKLRELRAGMEEEGIPYSLQRVEGSDAVSLAYQGANTSELGVGVGISQNKICIHFKRLPPLKPLFTMDSAGTLDEWRHFGFNAARLVKGLPFKAMPGQGPVIDSEEADLYELVRKIVLKVLQESAEGQRE</sequence>
<accession>A0AAW7ZEP7</accession>
<dbReference type="EMBL" id="JARPTC010000016">
    <property type="protein sequence ID" value="MDO7787826.1"/>
    <property type="molecule type" value="Genomic_DNA"/>
</dbReference>
<dbReference type="Proteomes" id="UP001172911">
    <property type="component" value="Unassembled WGS sequence"/>
</dbReference>
<dbReference type="InterPro" id="IPR003208">
    <property type="entry name" value="Dehydtase/Dehydtase_re"/>
</dbReference>
<reference evidence="1" key="2">
    <citation type="submission" date="2023-03" db="EMBL/GenBank/DDBJ databases">
        <authorList>
            <person name="Zhang Z."/>
        </authorList>
    </citation>
    <scope>NUCLEOTIDE SEQUENCE</scope>
    <source>
        <strain evidence="1">DSA</strain>
    </source>
</reference>
<keyword evidence="2" id="KW-1185">Reference proteome</keyword>
<gene>
    <name evidence="1" type="ORF">P6N53_11405</name>
</gene>
<comment type="caution">
    <text evidence="1">The sequence shown here is derived from an EMBL/GenBank/DDBJ whole genome shotgun (WGS) entry which is preliminary data.</text>
</comment>
<dbReference type="InterPro" id="IPR010254">
    <property type="entry name" value="B12-dep_deHydtase_bsu"/>
</dbReference>
<reference evidence="1" key="1">
    <citation type="journal article" date="2023" name="J. Hazard. Mater.">
        <title>Anaerobic biodegradation of pyrene and benzo[a]pyrene by a new sulfate-reducing Desulforamulus aquiferis strain DSA.</title>
        <authorList>
            <person name="Zhang Z."/>
            <person name="Sun J."/>
            <person name="Gong X."/>
            <person name="Wang C."/>
            <person name="Wang H."/>
        </authorList>
    </citation>
    <scope>NUCLEOTIDE SEQUENCE</scope>
    <source>
        <strain evidence="1">DSA</strain>
    </source>
</reference>
<evidence type="ECO:0000313" key="2">
    <source>
        <dbReference type="Proteomes" id="UP001172911"/>
    </source>
</evidence>
<dbReference type="SUPFAM" id="SSF52968">
    <property type="entry name" value="B12-dependent dehydatase associated subunit"/>
    <property type="match status" value="1"/>
</dbReference>
<protein>
    <submittedName>
        <fullName evidence="1">Glycerol dehydratase reactivase beta/small subunit family protein</fullName>
    </submittedName>
</protein>
<evidence type="ECO:0000313" key="1">
    <source>
        <dbReference type="EMBL" id="MDO7787826.1"/>
    </source>
</evidence>
<dbReference type="Pfam" id="PF02288">
    <property type="entry name" value="Dehydratase_MU"/>
    <property type="match status" value="1"/>
</dbReference>
<proteinExistence type="predicted"/>
<name>A0AAW7ZEP7_9FIRM</name>
<dbReference type="AlphaFoldDB" id="A0AAW7ZEP7"/>